<feature type="region of interest" description="Disordered" evidence="1">
    <location>
        <begin position="210"/>
        <end position="236"/>
    </location>
</feature>
<keyword evidence="3" id="KW-1185">Reference proteome</keyword>
<reference evidence="3" key="1">
    <citation type="journal article" date="2019" name="Int. J. Syst. Evol. Microbiol.">
        <title>The Global Catalogue of Microorganisms (GCM) 10K type strain sequencing project: providing services to taxonomists for standard genome sequencing and annotation.</title>
        <authorList>
            <consortium name="The Broad Institute Genomics Platform"/>
            <consortium name="The Broad Institute Genome Sequencing Center for Infectious Disease"/>
            <person name="Wu L."/>
            <person name="Ma J."/>
        </authorList>
    </citation>
    <scope>NUCLEOTIDE SEQUENCE [LARGE SCALE GENOMIC DNA]</scope>
    <source>
        <strain evidence="3">KCTC 42953</strain>
    </source>
</reference>
<gene>
    <name evidence="2" type="ORF">ACFODZ_07425</name>
</gene>
<evidence type="ECO:0000313" key="3">
    <source>
        <dbReference type="Proteomes" id="UP001595533"/>
    </source>
</evidence>
<protein>
    <submittedName>
        <fullName evidence="2">Uncharacterized protein</fullName>
    </submittedName>
</protein>
<proteinExistence type="predicted"/>
<evidence type="ECO:0000313" key="2">
    <source>
        <dbReference type="EMBL" id="MFC3194067.1"/>
    </source>
</evidence>
<organism evidence="2 3">
    <name type="scientific">Marinicella sediminis</name>
    <dbReference type="NCBI Taxonomy" id="1792834"/>
    <lineage>
        <taxon>Bacteria</taxon>
        <taxon>Pseudomonadati</taxon>
        <taxon>Pseudomonadota</taxon>
        <taxon>Gammaproteobacteria</taxon>
        <taxon>Lysobacterales</taxon>
        <taxon>Marinicellaceae</taxon>
        <taxon>Marinicella</taxon>
    </lineage>
</organism>
<dbReference type="RefSeq" id="WP_157892899.1">
    <property type="nucleotide sequence ID" value="NZ_JBHRTS010000003.1"/>
</dbReference>
<dbReference type="EMBL" id="JBHRTS010000003">
    <property type="protein sequence ID" value="MFC3194067.1"/>
    <property type="molecule type" value="Genomic_DNA"/>
</dbReference>
<accession>A0ABV7JF88</accession>
<sequence length="236" mass="26843">MGQLNAFRRRIEALEDAVFDDNLGHSGNLGALIYNAVDQAFSAQNTRSRAMIRYRPDTDSRPTAAMIRYRPDVDTRRPGGAMIRYRPDVDYRRPDGAMIRYRPDVDTRRPDAAMIRYRPDVDTRRPDAAMIRYRPDVDTRRPDAAMIRYRPDVDTRRPDRAMIRYRPDNDNRLNALDPADGVDGGVNLLQPMLIQLASVLGPEKAMKALEQAQKAAGLEENNDSDTKSANPKAKKK</sequence>
<dbReference type="Proteomes" id="UP001595533">
    <property type="component" value="Unassembled WGS sequence"/>
</dbReference>
<name>A0ABV7JF88_9GAMM</name>
<comment type="caution">
    <text evidence="2">The sequence shown here is derived from an EMBL/GenBank/DDBJ whole genome shotgun (WGS) entry which is preliminary data.</text>
</comment>
<evidence type="ECO:0000256" key="1">
    <source>
        <dbReference type="SAM" id="MobiDB-lite"/>
    </source>
</evidence>